<dbReference type="Proteomes" id="UP001562425">
    <property type="component" value="Unassembled WGS sequence"/>
</dbReference>
<dbReference type="SMART" id="SM00186">
    <property type="entry name" value="FBG"/>
    <property type="match status" value="1"/>
</dbReference>
<dbReference type="SUPFAM" id="SSF56496">
    <property type="entry name" value="Fibrinogen C-terminal domain-like"/>
    <property type="match status" value="1"/>
</dbReference>
<comment type="caution">
    <text evidence="3">The sequence shown here is derived from an EMBL/GenBank/DDBJ whole genome shotgun (WGS) entry which is preliminary data.</text>
</comment>
<gene>
    <name evidence="3" type="ORF">pipiens_002623</name>
</gene>
<proteinExistence type="predicted"/>
<protein>
    <recommendedName>
        <fullName evidence="2">Fibrinogen C-terminal domain-containing protein</fullName>
    </recommendedName>
</protein>
<dbReference type="InterPro" id="IPR036056">
    <property type="entry name" value="Fibrinogen-like_C"/>
</dbReference>
<dbReference type="InterPro" id="IPR002181">
    <property type="entry name" value="Fibrinogen_a/b/g_C_dom"/>
</dbReference>
<dbReference type="AlphaFoldDB" id="A0ABD1DAP3"/>
<dbReference type="EMBL" id="JBEHCU010006603">
    <property type="protein sequence ID" value="KAL1396713.1"/>
    <property type="molecule type" value="Genomic_DNA"/>
</dbReference>
<reference evidence="3 4" key="1">
    <citation type="submission" date="2024-05" db="EMBL/GenBank/DDBJ databases">
        <title>Culex pipiens pipiens assembly and annotation.</title>
        <authorList>
            <person name="Alout H."/>
            <person name="Durand T."/>
        </authorList>
    </citation>
    <scope>NUCLEOTIDE SEQUENCE [LARGE SCALE GENOMIC DNA]</scope>
    <source>
        <strain evidence="3">HA-2024</strain>
        <tissue evidence="3">Whole body</tissue>
    </source>
</reference>
<feature type="signal peptide" evidence="1">
    <location>
        <begin position="1"/>
        <end position="19"/>
    </location>
</feature>
<keyword evidence="1" id="KW-0732">Signal</keyword>
<name>A0ABD1DAP3_CULPP</name>
<evidence type="ECO:0000313" key="3">
    <source>
        <dbReference type="EMBL" id="KAL1396713.1"/>
    </source>
</evidence>
<dbReference type="PANTHER" id="PTHR19143">
    <property type="entry name" value="FIBRINOGEN/TENASCIN/ANGIOPOEITIN"/>
    <property type="match status" value="1"/>
</dbReference>
<evidence type="ECO:0000256" key="1">
    <source>
        <dbReference type="SAM" id="SignalP"/>
    </source>
</evidence>
<dbReference type="InterPro" id="IPR014716">
    <property type="entry name" value="Fibrinogen_a/b/g_C_1"/>
</dbReference>
<evidence type="ECO:0000259" key="2">
    <source>
        <dbReference type="PROSITE" id="PS51406"/>
    </source>
</evidence>
<evidence type="ECO:0000313" key="4">
    <source>
        <dbReference type="Proteomes" id="UP001562425"/>
    </source>
</evidence>
<feature type="chain" id="PRO_5044799413" description="Fibrinogen C-terminal domain-containing protein" evidence="1">
    <location>
        <begin position="20"/>
        <end position="154"/>
    </location>
</feature>
<sequence length="154" mass="17597">MNASSVLKLLVIFVTTAAARDILESQWNPETQAMFKRPKGTVRSCSETSYSGQVTLQIGNYGFDALCVQRHRLFGDGWLVIQQRVDRNEDFYRNWADYRAGFGTLSKGFWMGLDKLHKITTGAPHELAVEVVDREGKYYYGSVVVYEQLSWKQS</sequence>
<feature type="domain" description="Fibrinogen C-terminal" evidence="2">
    <location>
        <begin position="36"/>
        <end position="154"/>
    </location>
</feature>
<keyword evidence="4" id="KW-1185">Reference proteome</keyword>
<dbReference type="PROSITE" id="PS51406">
    <property type="entry name" value="FIBRINOGEN_C_2"/>
    <property type="match status" value="1"/>
</dbReference>
<dbReference type="PANTHER" id="PTHR19143:SF327">
    <property type="entry name" value="FI21813P1-RELATED"/>
    <property type="match status" value="1"/>
</dbReference>
<dbReference type="Pfam" id="PF00147">
    <property type="entry name" value="Fibrinogen_C"/>
    <property type="match status" value="1"/>
</dbReference>
<accession>A0ABD1DAP3</accession>
<organism evidence="3 4">
    <name type="scientific">Culex pipiens pipiens</name>
    <name type="common">Northern house mosquito</name>
    <dbReference type="NCBI Taxonomy" id="38569"/>
    <lineage>
        <taxon>Eukaryota</taxon>
        <taxon>Metazoa</taxon>
        <taxon>Ecdysozoa</taxon>
        <taxon>Arthropoda</taxon>
        <taxon>Hexapoda</taxon>
        <taxon>Insecta</taxon>
        <taxon>Pterygota</taxon>
        <taxon>Neoptera</taxon>
        <taxon>Endopterygota</taxon>
        <taxon>Diptera</taxon>
        <taxon>Nematocera</taxon>
        <taxon>Culicoidea</taxon>
        <taxon>Culicidae</taxon>
        <taxon>Culicinae</taxon>
        <taxon>Culicini</taxon>
        <taxon>Culex</taxon>
        <taxon>Culex</taxon>
    </lineage>
</organism>
<dbReference type="InterPro" id="IPR050373">
    <property type="entry name" value="Fibrinogen_C-term_domain"/>
</dbReference>
<dbReference type="Gene3D" id="3.90.215.10">
    <property type="entry name" value="Gamma Fibrinogen, chain A, domain 1"/>
    <property type="match status" value="1"/>
</dbReference>